<dbReference type="InterPro" id="IPR029058">
    <property type="entry name" value="AB_hydrolase_fold"/>
</dbReference>
<gene>
    <name evidence="1" type="ORF">g.18636</name>
</gene>
<dbReference type="EMBL" id="GDQN01005393">
    <property type="protein sequence ID" value="JAT85661.1"/>
    <property type="molecule type" value="Transcribed_RNA"/>
</dbReference>
<proteinExistence type="predicted"/>
<sequence length="194" mass="22056">PLTKLVSPAAGAFGEIIRNVIGFHRLNPQNPLIEILTKIICGTTELATLICSNMNFLVSGFGIGQMNVTNLPVIFAHAPAGIAFKQLFHYAQEINSGEFEKYDNGPIRNLQLYNSMKPPRYSLEKVSAPVALFYKKKGDWFAGYKDVQKLRKKLSNVVDFYEIPFKGFCHTDFVWGKDVKELVYKRVLKLFKKY</sequence>
<dbReference type="PANTHER" id="PTHR11005">
    <property type="entry name" value="LYSOSOMAL ACID LIPASE-RELATED"/>
    <property type="match status" value="1"/>
</dbReference>
<name>A0A1E1WFL8_PECGO</name>
<reference evidence="1" key="1">
    <citation type="submission" date="2015-09" db="EMBL/GenBank/DDBJ databases">
        <title>De novo assembly of Pectinophora gossypiella (Pink Bollworm) gut transcriptome.</title>
        <authorList>
            <person name="Tassone E.E."/>
        </authorList>
    </citation>
    <scope>NUCLEOTIDE SEQUENCE</scope>
</reference>
<feature type="non-terminal residue" evidence="1">
    <location>
        <position position="1"/>
    </location>
</feature>
<dbReference type="OrthoDB" id="9974421at2759"/>
<protein>
    <recommendedName>
        <fullName evidence="2">AB hydrolase-1 domain-containing protein</fullName>
    </recommendedName>
</protein>
<dbReference type="SUPFAM" id="SSF53474">
    <property type="entry name" value="alpha/beta-Hydrolases"/>
    <property type="match status" value="1"/>
</dbReference>
<dbReference type="AlphaFoldDB" id="A0A1E1WFL8"/>
<evidence type="ECO:0000313" key="1">
    <source>
        <dbReference type="EMBL" id="JAT85661.1"/>
    </source>
</evidence>
<dbReference type="Gene3D" id="3.40.50.1820">
    <property type="entry name" value="alpha/beta hydrolase"/>
    <property type="match status" value="1"/>
</dbReference>
<accession>A0A1E1WFL8</accession>
<organism evidence="1">
    <name type="scientific">Pectinophora gossypiella</name>
    <name type="common">Cotton pink bollworm</name>
    <name type="synonym">Depressaria gossypiella</name>
    <dbReference type="NCBI Taxonomy" id="13191"/>
    <lineage>
        <taxon>Eukaryota</taxon>
        <taxon>Metazoa</taxon>
        <taxon>Ecdysozoa</taxon>
        <taxon>Arthropoda</taxon>
        <taxon>Hexapoda</taxon>
        <taxon>Insecta</taxon>
        <taxon>Pterygota</taxon>
        <taxon>Neoptera</taxon>
        <taxon>Endopterygota</taxon>
        <taxon>Lepidoptera</taxon>
        <taxon>Glossata</taxon>
        <taxon>Ditrysia</taxon>
        <taxon>Gelechioidea</taxon>
        <taxon>Gelechiidae</taxon>
        <taxon>Apatetrinae</taxon>
        <taxon>Pectinophora</taxon>
    </lineage>
</organism>
<evidence type="ECO:0008006" key="2">
    <source>
        <dbReference type="Google" id="ProtNLM"/>
    </source>
</evidence>